<evidence type="ECO:0000256" key="1">
    <source>
        <dbReference type="SAM" id="MobiDB-lite"/>
    </source>
</evidence>
<dbReference type="Proteomes" id="UP000316079">
    <property type="component" value="Unassembled WGS sequence"/>
</dbReference>
<evidence type="ECO:0000313" key="3">
    <source>
        <dbReference type="Proteomes" id="UP000316079"/>
    </source>
</evidence>
<sequence>MHRYVQTFAESSSGVSIWDDELSWEKTVAANVPAIADQNRTAPSMQWGPPGSALDRSHHYSKDV</sequence>
<organism evidence="2 3">
    <name type="scientific">Danionella cerebrum</name>
    <dbReference type="NCBI Taxonomy" id="2873325"/>
    <lineage>
        <taxon>Eukaryota</taxon>
        <taxon>Metazoa</taxon>
        <taxon>Chordata</taxon>
        <taxon>Craniata</taxon>
        <taxon>Vertebrata</taxon>
        <taxon>Euteleostomi</taxon>
        <taxon>Actinopterygii</taxon>
        <taxon>Neopterygii</taxon>
        <taxon>Teleostei</taxon>
        <taxon>Ostariophysi</taxon>
        <taxon>Cypriniformes</taxon>
        <taxon>Danionidae</taxon>
        <taxon>Danioninae</taxon>
        <taxon>Danionella</taxon>
    </lineage>
</organism>
<protein>
    <submittedName>
        <fullName evidence="2">Uncharacterized protein</fullName>
    </submittedName>
</protein>
<gene>
    <name evidence="2" type="ORF">DNTS_026290</name>
</gene>
<feature type="compositionally biased region" description="Basic and acidic residues" evidence="1">
    <location>
        <begin position="55"/>
        <end position="64"/>
    </location>
</feature>
<proteinExistence type="predicted"/>
<dbReference type="AlphaFoldDB" id="A0A553QY26"/>
<evidence type="ECO:0000313" key="2">
    <source>
        <dbReference type="EMBL" id="TRY94872.1"/>
    </source>
</evidence>
<accession>A0A553QY26</accession>
<keyword evidence="3" id="KW-1185">Reference proteome</keyword>
<reference evidence="2 3" key="1">
    <citation type="journal article" date="2019" name="Sci. Data">
        <title>Hybrid genome assembly and annotation of Danionella translucida.</title>
        <authorList>
            <person name="Kadobianskyi M."/>
            <person name="Schulze L."/>
            <person name="Schuelke M."/>
            <person name="Judkewitz B."/>
        </authorList>
    </citation>
    <scope>NUCLEOTIDE SEQUENCE [LARGE SCALE GENOMIC DNA]</scope>
    <source>
        <strain evidence="2 3">Bolton</strain>
    </source>
</reference>
<dbReference type="EMBL" id="SRMA01025416">
    <property type="protein sequence ID" value="TRY94872.1"/>
    <property type="molecule type" value="Genomic_DNA"/>
</dbReference>
<feature type="region of interest" description="Disordered" evidence="1">
    <location>
        <begin position="37"/>
        <end position="64"/>
    </location>
</feature>
<name>A0A553QY26_9TELE</name>
<comment type="caution">
    <text evidence="2">The sequence shown here is derived from an EMBL/GenBank/DDBJ whole genome shotgun (WGS) entry which is preliminary data.</text>
</comment>